<organism evidence="3 4">
    <name type="scientific">Butyrivibrio hungatei</name>
    <dbReference type="NCBI Taxonomy" id="185008"/>
    <lineage>
        <taxon>Bacteria</taxon>
        <taxon>Bacillati</taxon>
        <taxon>Bacillota</taxon>
        <taxon>Clostridia</taxon>
        <taxon>Lachnospirales</taxon>
        <taxon>Lachnospiraceae</taxon>
        <taxon>Butyrivibrio</taxon>
    </lineage>
</organism>
<geneLocation type="plasmid" evidence="4">
    <name>pnp144</name>
</geneLocation>
<evidence type="ECO:0000256" key="1">
    <source>
        <dbReference type="SAM" id="Phobius"/>
    </source>
</evidence>
<dbReference type="OrthoDB" id="9942571at2"/>
<feature type="chain" id="PRO_5039405361" description="TrbC/VIRB2 family protein" evidence="2">
    <location>
        <begin position="17"/>
        <end position="123"/>
    </location>
</feature>
<dbReference type="Proteomes" id="UP000179284">
    <property type="component" value="Plasmid pNP144"/>
</dbReference>
<dbReference type="AlphaFoldDB" id="A0A1D9P5L7"/>
<accession>A0A1D9P5L7</accession>
<gene>
    <name evidence="3" type="ORF">bhn_II032</name>
</gene>
<sequence>MSLLGMKLMAAMPTSAARALCTAGMDFEAIINSSDSADTSALDGLVEKTEGVGWSVNRLVVTVIVILFVIGGIVAAGRLFFMSPQERQDAKTSMIWKAIAVVGVAAVPALILLLTSVGKNLFG</sequence>
<evidence type="ECO:0000313" key="3">
    <source>
        <dbReference type="EMBL" id="AOZ97831.1"/>
    </source>
</evidence>
<name>A0A1D9P5L7_9FIRM</name>
<evidence type="ECO:0000256" key="2">
    <source>
        <dbReference type="SAM" id="SignalP"/>
    </source>
</evidence>
<keyword evidence="1" id="KW-0472">Membrane</keyword>
<evidence type="ECO:0008006" key="5">
    <source>
        <dbReference type="Google" id="ProtNLM"/>
    </source>
</evidence>
<dbReference type="EMBL" id="CP017832">
    <property type="protein sequence ID" value="AOZ97831.1"/>
    <property type="molecule type" value="Genomic_DNA"/>
</dbReference>
<protein>
    <recommendedName>
        <fullName evidence="5">TrbC/VIRB2 family protein</fullName>
    </recommendedName>
</protein>
<proteinExistence type="predicted"/>
<dbReference type="InterPro" id="IPR043993">
    <property type="entry name" value="T4SS_pilin"/>
</dbReference>
<dbReference type="KEGG" id="bhu:bhn_II032"/>
<reference evidence="4" key="1">
    <citation type="submission" date="2016-10" db="EMBL/GenBank/DDBJ databases">
        <title>The complete genome sequence of the rumen bacterium Butyrivibrio hungatei MB2003.</title>
        <authorList>
            <person name="Palevich N."/>
            <person name="Kelly W.J."/>
            <person name="Leahy S.C."/>
            <person name="Altermann E."/>
            <person name="Rakonjac J."/>
            <person name="Attwood G.T."/>
        </authorList>
    </citation>
    <scope>NUCLEOTIDE SEQUENCE [LARGE SCALE GENOMIC DNA]</scope>
    <source>
        <strain evidence="4">MB2003</strain>
        <plasmid evidence="4">Plasmid pnp144</plasmid>
    </source>
</reference>
<keyword evidence="2" id="KW-0732">Signal</keyword>
<keyword evidence="1" id="KW-1133">Transmembrane helix</keyword>
<dbReference type="RefSeq" id="WP_071177590.1">
    <property type="nucleotide sequence ID" value="NZ_CP017832.1"/>
</dbReference>
<keyword evidence="4" id="KW-1185">Reference proteome</keyword>
<feature type="transmembrane region" description="Helical" evidence="1">
    <location>
        <begin position="59"/>
        <end position="82"/>
    </location>
</feature>
<feature type="signal peptide" evidence="2">
    <location>
        <begin position="1"/>
        <end position="16"/>
    </location>
</feature>
<feature type="transmembrane region" description="Helical" evidence="1">
    <location>
        <begin position="94"/>
        <end position="117"/>
    </location>
</feature>
<evidence type="ECO:0000313" key="4">
    <source>
        <dbReference type="Proteomes" id="UP000179284"/>
    </source>
</evidence>
<dbReference type="Pfam" id="PF18895">
    <property type="entry name" value="T4SS_pilin"/>
    <property type="match status" value="1"/>
</dbReference>
<keyword evidence="3" id="KW-0614">Plasmid</keyword>
<keyword evidence="1" id="KW-0812">Transmembrane</keyword>